<name>A0A5N6PRV6_9ASTR</name>
<protein>
    <submittedName>
        <fullName evidence="1">Uncharacterized protein</fullName>
    </submittedName>
</protein>
<reference evidence="1 2" key="1">
    <citation type="submission" date="2019-05" db="EMBL/GenBank/DDBJ databases">
        <title>Mikania micrantha, genome provides insights into the molecular mechanism of rapid growth.</title>
        <authorList>
            <person name="Liu B."/>
        </authorList>
    </citation>
    <scope>NUCLEOTIDE SEQUENCE [LARGE SCALE GENOMIC DNA]</scope>
    <source>
        <strain evidence="1">NLD-2019</strain>
        <tissue evidence="1">Leaf</tissue>
    </source>
</reference>
<proteinExistence type="predicted"/>
<dbReference type="AlphaFoldDB" id="A0A5N6PRV6"/>
<organism evidence="1 2">
    <name type="scientific">Mikania micrantha</name>
    <name type="common">bitter vine</name>
    <dbReference type="NCBI Taxonomy" id="192012"/>
    <lineage>
        <taxon>Eukaryota</taxon>
        <taxon>Viridiplantae</taxon>
        <taxon>Streptophyta</taxon>
        <taxon>Embryophyta</taxon>
        <taxon>Tracheophyta</taxon>
        <taxon>Spermatophyta</taxon>
        <taxon>Magnoliopsida</taxon>
        <taxon>eudicotyledons</taxon>
        <taxon>Gunneridae</taxon>
        <taxon>Pentapetalae</taxon>
        <taxon>asterids</taxon>
        <taxon>campanulids</taxon>
        <taxon>Asterales</taxon>
        <taxon>Asteraceae</taxon>
        <taxon>Asteroideae</taxon>
        <taxon>Heliantheae alliance</taxon>
        <taxon>Eupatorieae</taxon>
        <taxon>Mikania</taxon>
    </lineage>
</organism>
<evidence type="ECO:0000313" key="1">
    <source>
        <dbReference type="EMBL" id="KAD6796664.1"/>
    </source>
</evidence>
<comment type="caution">
    <text evidence="1">The sequence shown here is derived from an EMBL/GenBank/DDBJ whole genome shotgun (WGS) entry which is preliminary data.</text>
</comment>
<dbReference type="Proteomes" id="UP000326396">
    <property type="component" value="Linkage Group LG11"/>
</dbReference>
<sequence length="183" mass="21113">MYHISKDLLHSNTFHLCGTEINGEKEEDDDDLKRNCRMRSEMSSTCSVAGEYEEDIAGVWWSRNRRKSYGRVKQMATSSLSTMEIVGDEMPRDHIWSLKEHRINGLRMALAAEQRWSVNCEGASMKWEEEHKHESSCAPWQHSKPLQHRSGLHNSAPSSFLLRVRDFDYIVSVVGHGEGTEEF</sequence>
<dbReference type="EMBL" id="SZYD01000003">
    <property type="protein sequence ID" value="KAD6796664.1"/>
    <property type="molecule type" value="Genomic_DNA"/>
</dbReference>
<gene>
    <name evidence="1" type="ORF">E3N88_07560</name>
</gene>
<accession>A0A5N6PRV6</accession>
<keyword evidence="2" id="KW-1185">Reference proteome</keyword>
<evidence type="ECO:0000313" key="2">
    <source>
        <dbReference type="Proteomes" id="UP000326396"/>
    </source>
</evidence>